<reference evidence="1 2" key="1">
    <citation type="submission" date="2018-11" db="EMBL/GenBank/DDBJ databases">
        <title>Rhodococcus spongicola sp. nov. and Rhodococcus xishaensis sp. nov. from marine sponges.</title>
        <authorList>
            <person name="Li L."/>
            <person name="Lin H.W."/>
        </authorList>
    </citation>
    <scope>NUCLEOTIDE SEQUENCE [LARGE SCALE GENOMIC DNA]</scope>
    <source>
        <strain evidence="1 2">LHW51113</strain>
    </source>
</reference>
<protein>
    <submittedName>
        <fullName evidence="1">Uncharacterized protein</fullName>
    </submittedName>
</protein>
<keyword evidence="2" id="KW-1185">Reference proteome</keyword>
<dbReference type="RefSeq" id="WP_127951081.1">
    <property type="nucleotide sequence ID" value="NZ_RKLO01000001.1"/>
</dbReference>
<comment type="caution">
    <text evidence="1">The sequence shown here is derived from an EMBL/GenBank/DDBJ whole genome shotgun (WGS) entry which is preliminary data.</text>
</comment>
<gene>
    <name evidence="1" type="ORF">EGT50_03030</name>
</gene>
<organism evidence="1 2">
    <name type="scientific">Rhodococcus xishaensis</name>
    <dbReference type="NCBI Taxonomy" id="2487364"/>
    <lineage>
        <taxon>Bacteria</taxon>
        <taxon>Bacillati</taxon>
        <taxon>Actinomycetota</taxon>
        <taxon>Actinomycetes</taxon>
        <taxon>Mycobacteriales</taxon>
        <taxon>Nocardiaceae</taxon>
        <taxon>Rhodococcus</taxon>
    </lineage>
</organism>
<dbReference type="AlphaFoldDB" id="A0A438B3L6"/>
<dbReference type="Proteomes" id="UP000283479">
    <property type="component" value="Unassembled WGS sequence"/>
</dbReference>
<evidence type="ECO:0000313" key="1">
    <source>
        <dbReference type="EMBL" id="RVW05556.1"/>
    </source>
</evidence>
<evidence type="ECO:0000313" key="2">
    <source>
        <dbReference type="Proteomes" id="UP000283479"/>
    </source>
</evidence>
<name>A0A438B3L6_9NOCA</name>
<proteinExistence type="predicted"/>
<dbReference type="EMBL" id="RKLO01000001">
    <property type="protein sequence ID" value="RVW05556.1"/>
    <property type="molecule type" value="Genomic_DNA"/>
</dbReference>
<accession>A0A438B3L6</accession>
<sequence length="198" mass="21415">MNEFVIPDRAELGGRELTIYNHDHDQNDEPRILVSTGTTRQAFEILGKLGYDTVVGESTDEFGFESVSNRWDAAPDAPEFHFHAVLRPRMASREVPLYAVVAAVAALEVGQAAERAASQALTAAQEAVRSAVEARDEAVRAAEHAASQALTAAQEAVRSAVEARDEAIRAAVVYGASFRQVAALANMSVQEIWPVVNR</sequence>